<keyword evidence="4" id="KW-1185">Reference proteome</keyword>
<dbReference type="PANTHER" id="PTHR46211">
    <property type="entry name" value="GLYCEROPHOSPHORYL DIESTER PHOSPHODIESTERASE"/>
    <property type="match status" value="1"/>
</dbReference>
<dbReference type="InterPro" id="IPR017946">
    <property type="entry name" value="PLC-like_Pdiesterase_TIM-brl"/>
</dbReference>
<dbReference type="PROSITE" id="PS51704">
    <property type="entry name" value="GP_PDE"/>
    <property type="match status" value="1"/>
</dbReference>
<feature type="transmembrane region" description="Helical" evidence="1">
    <location>
        <begin position="180"/>
        <end position="205"/>
    </location>
</feature>
<dbReference type="Pfam" id="PF03009">
    <property type="entry name" value="GDPD"/>
    <property type="match status" value="1"/>
</dbReference>
<sequence>MMTNSRSDQGLLILSFIIIFCNSLMLYLPVTAWLLVLGLPLVITLLTHQNNKGYFAKLFYLVVLLFLWLPFSALSFSLERLNQWALPLTLSSWIFANRYWLLALVGIVVGILYYLALRSATKIWDYFTTPASFKETLKTSWQQTKGHFWHYAKYYFLYGFGLWLFDFLGLWGTALVTTKWFAIIYAVVFWLLKQGLVLSAVYFTLQKTATKKLQIVPKKGWFYGSCGLLLGALCLQVFLAYQGLNVDPGKTPIVIAHRGVDGNNGVQNTLTALKNTAKKAKPAYVELDIQETADRRFVVSHDSNLRKLAHKNMKIADNSLEQLMQVKLTEKEKHAYLASFDSYLAQAKKLNQPLLVELKVNQGSGKEFSEYFYQLYGTKLAKKDLVHSVDLLAINALKKNSSQLKAGYILPFNLFSLADNPADFYSLEYKTATKNFITQAHENNKKVYLWTINSQKQALMAWVLGADGVITDEPSKIKQVFNSHPTKTYVTANLKLYLKGMI</sequence>
<evidence type="ECO:0000313" key="3">
    <source>
        <dbReference type="EMBL" id="KRL84184.1"/>
    </source>
</evidence>
<dbReference type="STRING" id="1423724.FC32_GL001466"/>
<reference evidence="3 4" key="1">
    <citation type="journal article" date="2015" name="Genome Announc.">
        <title>Expanding the biotechnology potential of lactobacilli through comparative genomics of 213 strains and associated genera.</title>
        <authorList>
            <person name="Sun Z."/>
            <person name="Harris H.M."/>
            <person name="McCann A."/>
            <person name="Guo C."/>
            <person name="Argimon S."/>
            <person name="Zhang W."/>
            <person name="Yang X."/>
            <person name="Jeffery I.B."/>
            <person name="Cooney J.C."/>
            <person name="Kagawa T.F."/>
            <person name="Liu W."/>
            <person name="Song Y."/>
            <person name="Salvetti E."/>
            <person name="Wrobel A."/>
            <person name="Rasinkangas P."/>
            <person name="Parkhill J."/>
            <person name="Rea M.C."/>
            <person name="O'Sullivan O."/>
            <person name="Ritari J."/>
            <person name="Douillard F.P."/>
            <person name="Paul Ross R."/>
            <person name="Yang R."/>
            <person name="Briner A.E."/>
            <person name="Felis G.E."/>
            <person name="de Vos W.M."/>
            <person name="Barrangou R."/>
            <person name="Klaenhammer T.R."/>
            <person name="Caufield P.W."/>
            <person name="Cui Y."/>
            <person name="Zhang H."/>
            <person name="O'Toole P.W."/>
        </authorList>
    </citation>
    <scope>NUCLEOTIDE SEQUENCE [LARGE SCALE GENOMIC DNA]</scope>
    <source>
        <strain evidence="3 4">DSM 16634</strain>
    </source>
</reference>
<proteinExistence type="predicted"/>
<dbReference type="AlphaFoldDB" id="A0A0R1TZB7"/>
<dbReference type="GO" id="GO:0008081">
    <property type="term" value="F:phosphoric diester hydrolase activity"/>
    <property type="evidence" value="ECO:0007669"/>
    <property type="project" value="InterPro"/>
</dbReference>
<dbReference type="EMBL" id="AZFT01000053">
    <property type="protein sequence ID" value="KRL84184.1"/>
    <property type="molecule type" value="Genomic_DNA"/>
</dbReference>
<gene>
    <name evidence="3" type="ORF">FC32_GL001466</name>
</gene>
<dbReference type="Gene3D" id="3.20.20.190">
    <property type="entry name" value="Phosphatidylinositol (PI) phosphodiesterase"/>
    <property type="match status" value="1"/>
</dbReference>
<organism evidence="3 4">
    <name type="scientific">Ligilactobacillus apodemi DSM 16634 = JCM 16172</name>
    <dbReference type="NCBI Taxonomy" id="1423724"/>
    <lineage>
        <taxon>Bacteria</taxon>
        <taxon>Bacillati</taxon>
        <taxon>Bacillota</taxon>
        <taxon>Bacilli</taxon>
        <taxon>Lactobacillales</taxon>
        <taxon>Lactobacillaceae</taxon>
        <taxon>Ligilactobacillus</taxon>
    </lineage>
</organism>
<dbReference type="eggNOG" id="COG0584">
    <property type="taxonomic scope" value="Bacteria"/>
</dbReference>
<evidence type="ECO:0000313" key="4">
    <source>
        <dbReference type="Proteomes" id="UP000051324"/>
    </source>
</evidence>
<feature type="transmembrane region" description="Helical" evidence="1">
    <location>
        <begin position="58"/>
        <end position="78"/>
    </location>
</feature>
<feature type="transmembrane region" description="Helical" evidence="1">
    <location>
        <begin position="98"/>
        <end position="117"/>
    </location>
</feature>
<dbReference type="InterPro" id="IPR030395">
    <property type="entry name" value="GP_PDE_dom"/>
</dbReference>
<name>A0A0R1TZB7_9LACO</name>
<protein>
    <submittedName>
        <fullName evidence="3">Glycerophosphoryl diester phosphodiesterase family protein</fullName>
    </submittedName>
</protein>
<dbReference type="SUPFAM" id="SSF51695">
    <property type="entry name" value="PLC-like phosphodiesterases"/>
    <property type="match status" value="1"/>
</dbReference>
<evidence type="ECO:0000259" key="2">
    <source>
        <dbReference type="PROSITE" id="PS51704"/>
    </source>
</evidence>
<dbReference type="CDD" id="cd08579">
    <property type="entry name" value="GDPD_memb_like"/>
    <property type="match status" value="1"/>
</dbReference>
<accession>A0A0R1TZB7</accession>
<dbReference type="PANTHER" id="PTHR46211:SF8">
    <property type="entry name" value="PHOSPHODIESTERASE"/>
    <property type="match status" value="1"/>
</dbReference>
<comment type="caution">
    <text evidence="3">The sequence shown here is derived from an EMBL/GenBank/DDBJ whole genome shotgun (WGS) entry which is preliminary data.</text>
</comment>
<dbReference type="GO" id="GO:0006629">
    <property type="term" value="P:lipid metabolic process"/>
    <property type="evidence" value="ECO:0007669"/>
    <property type="project" value="InterPro"/>
</dbReference>
<keyword evidence="1" id="KW-1133">Transmembrane helix</keyword>
<feature type="domain" description="GP-PDE" evidence="2">
    <location>
        <begin position="252"/>
        <end position="481"/>
    </location>
</feature>
<keyword evidence="1" id="KW-0472">Membrane</keyword>
<evidence type="ECO:0000256" key="1">
    <source>
        <dbReference type="SAM" id="Phobius"/>
    </source>
</evidence>
<dbReference type="Proteomes" id="UP000051324">
    <property type="component" value="Unassembled WGS sequence"/>
</dbReference>
<feature type="transmembrane region" description="Helical" evidence="1">
    <location>
        <begin position="13"/>
        <end position="46"/>
    </location>
</feature>
<dbReference type="PATRIC" id="fig|1423724.4.peg.1530"/>
<feature type="transmembrane region" description="Helical" evidence="1">
    <location>
        <begin position="155"/>
        <end position="174"/>
    </location>
</feature>
<feature type="transmembrane region" description="Helical" evidence="1">
    <location>
        <begin position="221"/>
        <end position="241"/>
    </location>
</feature>
<keyword evidence="1" id="KW-0812">Transmembrane</keyword>